<proteinExistence type="predicted"/>
<feature type="non-terminal residue" evidence="1">
    <location>
        <position position="1"/>
    </location>
</feature>
<gene>
    <name evidence="1" type="ORF">SPELUC_LOCUS11573</name>
</gene>
<organism evidence="1 2">
    <name type="scientific">Cetraspora pellucida</name>
    <dbReference type="NCBI Taxonomy" id="1433469"/>
    <lineage>
        <taxon>Eukaryota</taxon>
        <taxon>Fungi</taxon>
        <taxon>Fungi incertae sedis</taxon>
        <taxon>Mucoromycota</taxon>
        <taxon>Glomeromycotina</taxon>
        <taxon>Glomeromycetes</taxon>
        <taxon>Diversisporales</taxon>
        <taxon>Gigasporaceae</taxon>
        <taxon>Cetraspora</taxon>
    </lineage>
</organism>
<accession>A0ACA9PFT5</accession>
<protein>
    <submittedName>
        <fullName evidence="1">3853_t:CDS:1</fullName>
    </submittedName>
</protein>
<reference evidence="1" key="1">
    <citation type="submission" date="2021-06" db="EMBL/GenBank/DDBJ databases">
        <authorList>
            <person name="Kallberg Y."/>
            <person name="Tangrot J."/>
            <person name="Rosling A."/>
        </authorList>
    </citation>
    <scope>NUCLEOTIDE SEQUENCE</scope>
    <source>
        <strain evidence="1">28 12/20/2015</strain>
    </source>
</reference>
<dbReference type="Proteomes" id="UP000789366">
    <property type="component" value="Unassembled WGS sequence"/>
</dbReference>
<comment type="caution">
    <text evidence="1">The sequence shown here is derived from an EMBL/GenBank/DDBJ whole genome shotgun (WGS) entry which is preliminary data.</text>
</comment>
<sequence length="69" mass="7962">VFISDLWIKVPNNEVENAKQVFNELENCCKIVLSDIDYQYLAFTTVFLKLANKVNTILIDSTYNTNCLN</sequence>
<evidence type="ECO:0000313" key="1">
    <source>
        <dbReference type="EMBL" id="CAG8706783.1"/>
    </source>
</evidence>
<name>A0ACA9PFT5_9GLOM</name>
<evidence type="ECO:0000313" key="2">
    <source>
        <dbReference type="Proteomes" id="UP000789366"/>
    </source>
</evidence>
<keyword evidence="2" id="KW-1185">Reference proteome</keyword>
<dbReference type="EMBL" id="CAJVPW010024925">
    <property type="protein sequence ID" value="CAG8706783.1"/>
    <property type="molecule type" value="Genomic_DNA"/>
</dbReference>